<dbReference type="InterPro" id="IPR027443">
    <property type="entry name" value="IPNS-like_sf"/>
</dbReference>
<keyword evidence="1" id="KW-0408">Iron</keyword>
<gene>
    <name evidence="3" type="ORF">V5N11_025105</name>
</gene>
<dbReference type="GO" id="GO:0046872">
    <property type="term" value="F:metal ion binding"/>
    <property type="evidence" value="ECO:0007669"/>
    <property type="project" value="UniProtKB-KW"/>
</dbReference>
<evidence type="ECO:0000259" key="2">
    <source>
        <dbReference type="PROSITE" id="PS51471"/>
    </source>
</evidence>
<sequence>MEQLFELPIQTKQRNVSSKPYHGYLCHNLYQSLGIDDATVLEKVNDFTQQLWPIQGNKTTSETIHRFSEQLWELDMMVRRMIMESFGLEKYIDEHLNSTNYLLRLMKYTSPPDDDDDDGLEETKFGLRVHTDKNILTILHQFQVDGLEVKTKDEKWIKVKPSQDSFLVMVGDSLGAFLNGRLSSPYHRVMMMGKKTRYSTALFSVPKTGVIVDSPEELIDEEHPRIFKPYQYDDFLQFFQTEAGRRAQSPFHAFAALSNTPL</sequence>
<dbReference type="SUPFAM" id="SSF51197">
    <property type="entry name" value="Clavaminate synthase-like"/>
    <property type="match status" value="1"/>
</dbReference>
<organism evidence="3 4">
    <name type="scientific">Cardamine amara subsp. amara</name>
    <dbReference type="NCBI Taxonomy" id="228776"/>
    <lineage>
        <taxon>Eukaryota</taxon>
        <taxon>Viridiplantae</taxon>
        <taxon>Streptophyta</taxon>
        <taxon>Embryophyta</taxon>
        <taxon>Tracheophyta</taxon>
        <taxon>Spermatophyta</taxon>
        <taxon>Magnoliopsida</taxon>
        <taxon>eudicotyledons</taxon>
        <taxon>Gunneridae</taxon>
        <taxon>Pentapetalae</taxon>
        <taxon>rosids</taxon>
        <taxon>malvids</taxon>
        <taxon>Brassicales</taxon>
        <taxon>Brassicaceae</taxon>
        <taxon>Cardamineae</taxon>
        <taxon>Cardamine</taxon>
    </lineage>
</organism>
<dbReference type="PROSITE" id="PS51471">
    <property type="entry name" value="FE2OG_OXY"/>
    <property type="match status" value="1"/>
</dbReference>
<dbReference type="Pfam" id="PF03171">
    <property type="entry name" value="2OG-FeII_Oxy"/>
    <property type="match status" value="1"/>
</dbReference>
<proteinExistence type="inferred from homology"/>
<evidence type="ECO:0000313" key="3">
    <source>
        <dbReference type="EMBL" id="KAL1209327.1"/>
    </source>
</evidence>
<keyword evidence="1" id="KW-0479">Metal-binding</keyword>
<reference evidence="3 4" key="1">
    <citation type="submission" date="2024-04" db="EMBL/GenBank/DDBJ databases">
        <title>Genome assembly C_amara_ONT_v2.</title>
        <authorList>
            <person name="Yant L."/>
            <person name="Moore C."/>
            <person name="Slenker M."/>
        </authorList>
    </citation>
    <scope>NUCLEOTIDE SEQUENCE [LARGE SCALE GENOMIC DNA]</scope>
    <source>
        <tissue evidence="3">Leaf</tissue>
    </source>
</reference>
<evidence type="ECO:0000313" key="4">
    <source>
        <dbReference type="Proteomes" id="UP001558713"/>
    </source>
</evidence>
<comment type="similarity">
    <text evidence="1">Belongs to the iron/ascorbate-dependent oxidoreductase family.</text>
</comment>
<protein>
    <submittedName>
        <fullName evidence="3">2-oxoglutarate-dependent dioxygenase AOP1.2</fullName>
    </submittedName>
</protein>
<dbReference type="PRINTS" id="PR00682">
    <property type="entry name" value="IPNSYNTHASE"/>
</dbReference>
<accession>A0ABD1ARD4</accession>
<name>A0ABD1ARD4_CARAN</name>
<dbReference type="EMBL" id="JBANAX010000421">
    <property type="protein sequence ID" value="KAL1209327.1"/>
    <property type="molecule type" value="Genomic_DNA"/>
</dbReference>
<dbReference type="InterPro" id="IPR005123">
    <property type="entry name" value="Oxoglu/Fe-dep_dioxygenase_dom"/>
</dbReference>
<dbReference type="InterPro" id="IPR044861">
    <property type="entry name" value="IPNS-like_FE2OG_OXY"/>
</dbReference>
<dbReference type="AlphaFoldDB" id="A0ABD1ARD4"/>
<evidence type="ECO:0000256" key="1">
    <source>
        <dbReference type="RuleBase" id="RU003682"/>
    </source>
</evidence>
<comment type="caution">
    <text evidence="3">The sequence shown here is derived from an EMBL/GenBank/DDBJ whole genome shotgun (WGS) entry which is preliminary data.</text>
</comment>
<keyword evidence="3" id="KW-0223">Dioxygenase</keyword>
<dbReference type="Proteomes" id="UP001558713">
    <property type="component" value="Unassembled WGS sequence"/>
</dbReference>
<dbReference type="InterPro" id="IPR050231">
    <property type="entry name" value="Iron_ascorbate_oxido_reductase"/>
</dbReference>
<dbReference type="Gene3D" id="2.60.120.330">
    <property type="entry name" value="B-lactam Antibiotic, Isopenicillin N Synthase, Chain"/>
    <property type="match status" value="1"/>
</dbReference>
<feature type="domain" description="Fe2OG dioxygenase" evidence="2">
    <location>
        <begin position="98"/>
        <end position="206"/>
    </location>
</feature>
<dbReference type="GO" id="GO:0051213">
    <property type="term" value="F:dioxygenase activity"/>
    <property type="evidence" value="ECO:0007669"/>
    <property type="project" value="UniProtKB-KW"/>
</dbReference>
<dbReference type="PANTHER" id="PTHR47990">
    <property type="entry name" value="2-OXOGLUTARATE (2OG) AND FE(II)-DEPENDENT OXYGENASE SUPERFAMILY PROTEIN-RELATED"/>
    <property type="match status" value="1"/>
</dbReference>
<keyword evidence="1" id="KW-0560">Oxidoreductase</keyword>
<keyword evidence="4" id="KW-1185">Reference proteome</keyword>